<keyword evidence="2 5" id="KW-0645">Protease</keyword>
<evidence type="ECO:0000259" key="4">
    <source>
        <dbReference type="Pfam" id="PF02902"/>
    </source>
</evidence>
<evidence type="ECO:0000313" key="5">
    <source>
        <dbReference type="EMBL" id="QCD89857.1"/>
    </source>
</evidence>
<gene>
    <name evidence="5" type="ORF">DEO72_LG4g807</name>
</gene>
<dbReference type="Pfam" id="PF02902">
    <property type="entry name" value="Peptidase_C48"/>
    <property type="match status" value="1"/>
</dbReference>
<evidence type="ECO:0000313" key="6">
    <source>
        <dbReference type="Proteomes" id="UP000501690"/>
    </source>
</evidence>
<accession>A0A4D6LMQ2</accession>
<dbReference type="GO" id="GO:0008234">
    <property type="term" value="F:cysteine-type peptidase activity"/>
    <property type="evidence" value="ECO:0007669"/>
    <property type="project" value="InterPro"/>
</dbReference>
<sequence>MNGLIFDNHRARIENTLFKWCLHIRTPLQICNPLLLKKLKHWLPAQQSFRVMQRSIPFSCADICMCLGLRVVGLDVDFDKNVCGVVGSLMKDKLITVENVIEMIKSVVESDSDDVDNTGCQVTIGVKQFIVIWLNGALPKWVSNSFAERLSLCGPELELMFLRILAWPDVHLKSRRIEKLFQESQEWRLREEDKENKMICDALQLGEEPKSKTLHVDVKLASTKDLLKRLRNHGRCLRKMKEDMTVLREEIFSRCHGGDEEGGQDVEGEEGDEVEVEVELREHDDEVRHEAPTVVERMNEDDVGEAFDLNSASDVGHCGEVLALQVITGCQVTIGVKQFIVIWLNGALPKWVSNSFAERLSLCGPELELMFLRILAWPDVHLKSRRIEKLFQESQEWRLREEDKENKMICDALQLGEEPKSKTLHVDVKLASTKDLLKRLRNHGRCLRKMKEDMTVLREEIFSRCHGGDEEGGQDVEGEEGDEVEVEVELREHDDEVRHEAPTVVERMNEDDVGEAFDLNSASDVGHCGEVLALQVILNCRVVANINGQILGTSECWSFGPRKKFDNMAVLFGGSTMMYFERRRYGHVKRIAFNPLYTSHVLHNSHKMKVKRRQWTLKDYHAYFRSGLIVLQDILASDFLFAPIMHKDHWWCYVVNCQEKKLFVLDSIGHSNKIVKE</sequence>
<dbReference type="AlphaFoldDB" id="A0A4D6LMQ2"/>
<reference evidence="5 6" key="1">
    <citation type="submission" date="2019-04" db="EMBL/GenBank/DDBJ databases">
        <title>An improved genome assembly and genetic linkage map for asparagus bean, Vigna unguiculata ssp. sesquipedialis.</title>
        <authorList>
            <person name="Xia Q."/>
            <person name="Zhang R."/>
            <person name="Dong Y."/>
        </authorList>
    </citation>
    <scope>NUCLEOTIDE SEQUENCE [LARGE SCALE GENOMIC DNA]</scope>
    <source>
        <tissue evidence="5">Leaf</tissue>
    </source>
</reference>
<dbReference type="SUPFAM" id="SSF54001">
    <property type="entry name" value="Cysteine proteinases"/>
    <property type="match status" value="1"/>
</dbReference>
<dbReference type="Gene3D" id="3.40.395.10">
    <property type="entry name" value="Adenoviral Proteinase, Chain A"/>
    <property type="match status" value="1"/>
</dbReference>
<keyword evidence="6" id="KW-1185">Reference proteome</keyword>
<evidence type="ECO:0000256" key="2">
    <source>
        <dbReference type="ARBA" id="ARBA00022670"/>
    </source>
</evidence>
<dbReference type="EMBL" id="CP039348">
    <property type="protein sequence ID" value="QCD89857.1"/>
    <property type="molecule type" value="Genomic_DNA"/>
</dbReference>
<proteinExistence type="inferred from homology"/>
<evidence type="ECO:0000256" key="1">
    <source>
        <dbReference type="ARBA" id="ARBA00005234"/>
    </source>
</evidence>
<keyword evidence="3" id="KW-0378">Hydrolase</keyword>
<dbReference type="InterPro" id="IPR038765">
    <property type="entry name" value="Papain-like_cys_pep_sf"/>
</dbReference>
<dbReference type="GO" id="GO:0006508">
    <property type="term" value="P:proteolysis"/>
    <property type="evidence" value="ECO:0007669"/>
    <property type="project" value="UniProtKB-KW"/>
</dbReference>
<dbReference type="Proteomes" id="UP000501690">
    <property type="component" value="Linkage Group LG4"/>
</dbReference>
<protein>
    <submittedName>
        <fullName evidence="5">Ulp1 protease family</fullName>
    </submittedName>
</protein>
<name>A0A4D6LMQ2_VIGUN</name>
<dbReference type="InterPro" id="IPR003653">
    <property type="entry name" value="Peptidase_C48_C"/>
</dbReference>
<feature type="domain" description="Ubiquitin-like protease family profile" evidence="4">
    <location>
        <begin position="593"/>
        <end position="673"/>
    </location>
</feature>
<comment type="similarity">
    <text evidence="1">Belongs to the peptidase C48 family.</text>
</comment>
<evidence type="ECO:0000256" key="3">
    <source>
        <dbReference type="ARBA" id="ARBA00022801"/>
    </source>
</evidence>
<organism evidence="5 6">
    <name type="scientific">Vigna unguiculata</name>
    <name type="common">Cowpea</name>
    <dbReference type="NCBI Taxonomy" id="3917"/>
    <lineage>
        <taxon>Eukaryota</taxon>
        <taxon>Viridiplantae</taxon>
        <taxon>Streptophyta</taxon>
        <taxon>Embryophyta</taxon>
        <taxon>Tracheophyta</taxon>
        <taxon>Spermatophyta</taxon>
        <taxon>Magnoliopsida</taxon>
        <taxon>eudicotyledons</taxon>
        <taxon>Gunneridae</taxon>
        <taxon>Pentapetalae</taxon>
        <taxon>rosids</taxon>
        <taxon>fabids</taxon>
        <taxon>Fabales</taxon>
        <taxon>Fabaceae</taxon>
        <taxon>Papilionoideae</taxon>
        <taxon>50 kb inversion clade</taxon>
        <taxon>NPAAA clade</taxon>
        <taxon>indigoferoid/millettioid clade</taxon>
        <taxon>Phaseoleae</taxon>
        <taxon>Vigna</taxon>
    </lineage>
</organism>